<dbReference type="OMA" id="GNIRIYV"/>
<sequence length="160" mass="17959">MKLLIALLLLLTSTLSLAFPTLPPIPDIFNGTSSLAPRNKDGVHCCDNNGRGWKYVPVKKFEPLIHDLKDYYFGNDHNIQLTPGPAACKSLEPCRGGAQILICNDQRNWIAPDRLYIASYAEDIIRQCSVYKEVSHAIFAWQVCGQEFDTDQYNVILKGC</sequence>
<feature type="chain" id="PRO_5004508053" evidence="1">
    <location>
        <begin position="19"/>
        <end position="160"/>
    </location>
</feature>
<dbReference type="RefSeq" id="XP_008079019.1">
    <property type="nucleotide sequence ID" value="XM_008080828.1"/>
</dbReference>
<dbReference type="GeneID" id="19465933"/>
<evidence type="ECO:0000313" key="2">
    <source>
        <dbReference type="EMBL" id="EPE33867.1"/>
    </source>
</evidence>
<evidence type="ECO:0000256" key="1">
    <source>
        <dbReference type="SAM" id="SignalP"/>
    </source>
</evidence>
<name>S3D5Z1_GLAL2</name>
<keyword evidence="1" id="KW-0732">Signal</keyword>
<dbReference type="HOGENOM" id="CLU_139881_0_0_1"/>
<accession>S3D5Z1</accession>
<gene>
    <name evidence="2" type="ORF">GLAREA_06880</name>
</gene>
<dbReference type="KEGG" id="glz:GLAREA_06880"/>
<dbReference type="AlphaFoldDB" id="S3D5Z1"/>
<keyword evidence="3" id="KW-1185">Reference proteome</keyword>
<dbReference type="EMBL" id="KE145357">
    <property type="protein sequence ID" value="EPE33867.1"/>
    <property type="molecule type" value="Genomic_DNA"/>
</dbReference>
<dbReference type="OrthoDB" id="5272418at2759"/>
<dbReference type="Proteomes" id="UP000016922">
    <property type="component" value="Unassembled WGS sequence"/>
</dbReference>
<protein>
    <submittedName>
        <fullName evidence="2">Uncharacterized protein</fullName>
    </submittedName>
</protein>
<reference evidence="2 3" key="1">
    <citation type="journal article" date="2013" name="BMC Genomics">
        <title>Genomics-driven discovery of the pneumocandin biosynthetic gene cluster in the fungus Glarea lozoyensis.</title>
        <authorList>
            <person name="Chen L."/>
            <person name="Yue Q."/>
            <person name="Zhang X."/>
            <person name="Xiang M."/>
            <person name="Wang C."/>
            <person name="Li S."/>
            <person name="Che Y."/>
            <person name="Ortiz-Lopez F.J."/>
            <person name="Bills G.F."/>
            <person name="Liu X."/>
            <person name="An Z."/>
        </authorList>
    </citation>
    <scope>NUCLEOTIDE SEQUENCE [LARGE SCALE GENOMIC DNA]</scope>
    <source>
        <strain evidence="3">ATCC 20868 / MF5171</strain>
    </source>
</reference>
<evidence type="ECO:0000313" key="3">
    <source>
        <dbReference type="Proteomes" id="UP000016922"/>
    </source>
</evidence>
<proteinExistence type="predicted"/>
<feature type="signal peptide" evidence="1">
    <location>
        <begin position="1"/>
        <end position="18"/>
    </location>
</feature>
<organism evidence="2 3">
    <name type="scientific">Glarea lozoyensis (strain ATCC 20868 / MF5171)</name>
    <dbReference type="NCBI Taxonomy" id="1116229"/>
    <lineage>
        <taxon>Eukaryota</taxon>
        <taxon>Fungi</taxon>
        <taxon>Dikarya</taxon>
        <taxon>Ascomycota</taxon>
        <taxon>Pezizomycotina</taxon>
        <taxon>Leotiomycetes</taxon>
        <taxon>Helotiales</taxon>
        <taxon>Helotiaceae</taxon>
        <taxon>Glarea</taxon>
    </lineage>
</organism>